<dbReference type="InterPro" id="IPR002656">
    <property type="entry name" value="Acyl_transf_3_dom"/>
</dbReference>
<feature type="domain" description="Acyltransferase 3" evidence="2">
    <location>
        <begin position="2"/>
        <end position="282"/>
    </location>
</feature>
<protein>
    <submittedName>
        <fullName evidence="3">Acyltransferase</fullName>
    </submittedName>
</protein>
<sequence>MELLRLLAMLFILMLHSNYDGILKNYDGNSYTLETFFRFSVESIAIVGVNCFILISGYFGMKLKLRGVINLVFQTYFFALLALCVCFFIYGFYVPKAIVVRSLFPVTNYIWFLPCYLLLMLFSPILNKWLLASSLKHVFCITLCLYAVTFYWGLWGLNTGFGGYSFGHFVVMYVIGHMIRRYQECHQTQHKYLYLSLYLGCVLALMVISFLQFYYIPYFRSLLWSYNCPLIVVGSIGLFMFFACINMRANRIVNHCAKSCFAILLVHISPCSTYVQWLRDISNTFSGVCMYNCDLLHFTHSPRPNQTILLG</sequence>
<dbReference type="EMBL" id="JAHLFO010000116">
    <property type="protein sequence ID" value="MBU3814525.1"/>
    <property type="molecule type" value="Genomic_DNA"/>
</dbReference>
<feature type="transmembrane region" description="Helical" evidence="1">
    <location>
        <begin position="106"/>
        <end position="126"/>
    </location>
</feature>
<accession>A0A9E2KI17</accession>
<feature type="transmembrane region" description="Helical" evidence="1">
    <location>
        <begin position="41"/>
        <end position="59"/>
    </location>
</feature>
<feature type="transmembrane region" description="Helical" evidence="1">
    <location>
        <begin position="222"/>
        <end position="245"/>
    </location>
</feature>
<evidence type="ECO:0000256" key="1">
    <source>
        <dbReference type="SAM" id="Phobius"/>
    </source>
</evidence>
<feature type="transmembrane region" description="Helical" evidence="1">
    <location>
        <begin position="71"/>
        <end position="94"/>
    </location>
</feature>
<dbReference type="Pfam" id="PF01757">
    <property type="entry name" value="Acyl_transf_3"/>
    <property type="match status" value="1"/>
</dbReference>
<organism evidence="3 4">
    <name type="scientific">Candidatus Bacteroides intestinipullorum</name>
    <dbReference type="NCBI Taxonomy" id="2838471"/>
    <lineage>
        <taxon>Bacteria</taxon>
        <taxon>Pseudomonadati</taxon>
        <taxon>Bacteroidota</taxon>
        <taxon>Bacteroidia</taxon>
        <taxon>Bacteroidales</taxon>
        <taxon>Bacteroidaceae</taxon>
        <taxon>Bacteroides</taxon>
    </lineage>
</organism>
<dbReference type="Proteomes" id="UP000824236">
    <property type="component" value="Unassembled WGS sequence"/>
</dbReference>
<evidence type="ECO:0000259" key="2">
    <source>
        <dbReference type="Pfam" id="PF01757"/>
    </source>
</evidence>
<reference evidence="3" key="2">
    <citation type="submission" date="2021-04" db="EMBL/GenBank/DDBJ databases">
        <authorList>
            <person name="Gilroy R."/>
        </authorList>
    </citation>
    <scope>NUCLEOTIDE SEQUENCE</scope>
    <source>
        <strain evidence="3">B3-3758</strain>
    </source>
</reference>
<keyword evidence="1" id="KW-0812">Transmembrane</keyword>
<comment type="caution">
    <text evidence="3">The sequence shown here is derived from an EMBL/GenBank/DDBJ whole genome shotgun (WGS) entry which is preliminary data.</text>
</comment>
<feature type="transmembrane region" description="Helical" evidence="1">
    <location>
        <begin position="192"/>
        <end position="216"/>
    </location>
</feature>
<evidence type="ECO:0000313" key="3">
    <source>
        <dbReference type="EMBL" id="MBU3814525.1"/>
    </source>
</evidence>
<feature type="transmembrane region" description="Helical" evidence="1">
    <location>
        <begin position="161"/>
        <end position="180"/>
    </location>
</feature>
<keyword evidence="1" id="KW-1133">Transmembrane helix</keyword>
<dbReference type="AlphaFoldDB" id="A0A9E2KI17"/>
<keyword evidence="1" id="KW-0472">Membrane</keyword>
<evidence type="ECO:0000313" key="4">
    <source>
        <dbReference type="Proteomes" id="UP000824236"/>
    </source>
</evidence>
<feature type="transmembrane region" description="Helical" evidence="1">
    <location>
        <begin position="138"/>
        <end position="155"/>
    </location>
</feature>
<dbReference type="GO" id="GO:0016747">
    <property type="term" value="F:acyltransferase activity, transferring groups other than amino-acyl groups"/>
    <property type="evidence" value="ECO:0007669"/>
    <property type="project" value="InterPro"/>
</dbReference>
<keyword evidence="3" id="KW-0012">Acyltransferase</keyword>
<gene>
    <name evidence="3" type="ORF">H9791_08490</name>
</gene>
<proteinExistence type="predicted"/>
<reference evidence="3" key="1">
    <citation type="journal article" date="2021" name="PeerJ">
        <title>Extensive microbial diversity within the chicken gut microbiome revealed by metagenomics and culture.</title>
        <authorList>
            <person name="Gilroy R."/>
            <person name="Ravi A."/>
            <person name="Getino M."/>
            <person name="Pursley I."/>
            <person name="Horton D.L."/>
            <person name="Alikhan N.F."/>
            <person name="Baker D."/>
            <person name="Gharbi K."/>
            <person name="Hall N."/>
            <person name="Watson M."/>
            <person name="Adriaenssens E.M."/>
            <person name="Foster-Nyarko E."/>
            <person name="Jarju S."/>
            <person name="Secka A."/>
            <person name="Antonio M."/>
            <person name="Oren A."/>
            <person name="Chaudhuri R.R."/>
            <person name="La Ragione R."/>
            <person name="Hildebrand F."/>
            <person name="Pallen M.J."/>
        </authorList>
    </citation>
    <scope>NUCLEOTIDE SEQUENCE</scope>
    <source>
        <strain evidence="3">B3-3758</strain>
    </source>
</reference>
<name>A0A9E2KI17_9BACE</name>
<keyword evidence="3" id="KW-0808">Transferase</keyword>